<evidence type="ECO:0000313" key="3">
    <source>
        <dbReference type="Proteomes" id="UP001302349"/>
    </source>
</evidence>
<accession>A0ABZ0IUE2</accession>
<feature type="signal peptide" evidence="1">
    <location>
        <begin position="1"/>
        <end position="19"/>
    </location>
</feature>
<dbReference type="Pfam" id="PF14307">
    <property type="entry name" value="Glyco_tran_WbsX"/>
    <property type="match status" value="1"/>
</dbReference>
<dbReference type="Proteomes" id="UP001302349">
    <property type="component" value="Chromosome"/>
</dbReference>
<dbReference type="PANTHER" id="PTHR41244:SF1">
    <property type="entry name" value="GLYCOSYLTRANSFERASE"/>
    <property type="match status" value="1"/>
</dbReference>
<proteinExistence type="predicted"/>
<protein>
    <submittedName>
        <fullName evidence="2">Glycoside hydrolase family 99-like domain-containing protein</fullName>
    </submittedName>
</protein>
<feature type="chain" id="PRO_5046723719" evidence="1">
    <location>
        <begin position="20"/>
        <end position="404"/>
    </location>
</feature>
<dbReference type="RefSeq" id="WP_317491234.1">
    <property type="nucleotide sequence ID" value="NZ_CP136051.1"/>
</dbReference>
<dbReference type="InterPro" id="IPR032719">
    <property type="entry name" value="WbsX"/>
</dbReference>
<dbReference type="EMBL" id="CP136051">
    <property type="protein sequence ID" value="WOK08599.1"/>
    <property type="molecule type" value="Genomic_DNA"/>
</dbReference>
<name>A0ABZ0IUE2_9BACT</name>
<organism evidence="2 3">
    <name type="scientific">Imperialibacter roseus</name>
    <dbReference type="NCBI Taxonomy" id="1324217"/>
    <lineage>
        <taxon>Bacteria</taxon>
        <taxon>Pseudomonadati</taxon>
        <taxon>Bacteroidota</taxon>
        <taxon>Cytophagia</taxon>
        <taxon>Cytophagales</taxon>
        <taxon>Flammeovirgaceae</taxon>
        <taxon>Imperialibacter</taxon>
    </lineage>
</organism>
<gene>
    <name evidence="2" type="ORF">RT717_08115</name>
</gene>
<dbReference type="Gene3D" id="3.20.20.80">
    <property type="entry name" value="Glycosidases"/>
    <property type="match status" value="1"/>
</dbReference>
<keyword evidence="3" id="KW-1185">Reference proteome</keyword>
<dbReference type="PANTHER" id="PTHR41244">
    <property type="entry name" value="RHAMNAN SYNTHESIS F"/>
    <property type="match status" value="1"/>
</dbReference>
<sequence>MRCQINYSRLMNNAMKVLAVVALFACQPPVQEEKEAAASEPQYDVAAYVWPSCHHDERFGDMLWPDRMGEWEVIKKGTPRFEGHYQPKVPLWEYEPDNDPKVMERWIETATDYGVNTFIFDWYWFGDGPFLESSLNDGFLKASNNEKMNFYLMWANHDVKQNYWNVHKYKDVDTLLWDGAVDLVNFKIIVDRVINNYFKKPNYYKIDGKPVFSIFSVANLVEGLGGLDEAADALNYFREETKNAGFPGLHIQLINFGVPNENALQSIKALGANSVTKYNWGGPHPEDYVQWGVESMDKRQQWDEALDIPVFPNASIGWDDSPRFPHKGKADIVHYNKTPEAFASFLQKSKEYCDSHPEQPKLITIFSWNEWIEGGYLLPDMLYGYQYLEAVKKVTYGGSEKTGP</sequence>
<evidence type="ECO:0000313" key="2">
    <source>
        <dbReference type="EMBL" id="WOK08599.1"/>
    </source>
</evidence>
<evidence type="ECO:0000256" key="1">
    <source>
        <dbReference type="SAM" id="SignalP"/>
    </source>
</evidence>
<keyword evidence="1" id="KW-0732">Signal</keyword>
<reference evidence="2 3" key="1">
    <citation type="journal article" date="2023" name="Microbiol. Resour. Announc.">
        <title>Complete Genome Sequence of Imperialibacter roseus strain P4T.</title>
        <authorList>
            <person name="Tizabi D.R."/>
            <person name="Bachvaroff T."/>
            <person name="Hill R.T."/>
        </authorList>
    </citation>
    <scope>NUCLEOTIDE SEQUENCE [LARGE SCALE GENOMIC DNA]</scope>
    <source>
        <strain evidence="2 3">P4T</strain>
    </source>
</reference>
<dbReference type="CDD" id="cd11579">
    <property type="entry name" value="Glyco_tran_WbsX"/>
    <property type="match status" value="1"/>
</dbReference>